<keyword evidence="7" id="KW-1133">Transmembrane helix</keyword>
<feature type="compositionally biased region" description="Low complexity" evidence="6">
    <location>
        <begin position="8"/>
        <end position="19"/>
    </location>
</feature>
<comment type="pathway">
    <text evidence="1">Lipid metabolism.</text>
</comment>
<dbReference type="RefSeq" id="WP_345377722.1">
    <property type="nucleotide sequence ID" value="NZ_BAABIC010000001.1"/>
</dbReference>
<dbReference type="EMBL" id="BAABIC010000001">
    <property type="protein sequence ID" value="GAA4674250.1"/>
    <property type="molecule type" value="Genomic_DNA"/>
</dbReference>
<proteinExistence type="predicted"/>
<keyword evidence="5 9" id="KW-0012">Acyltransferase</keyword>
<feature type="region of interest" description="Disordered" evidence="6">
    <location>
        <begin position="1"/>
        <end position="23"/>
    </location>
</feature>
<feature type="transmembrane region" description="Helical" evidence="7">
    <location>
        <begin position="53"/>
        <end position="74"/>
    </location>
</feature>
<dbReference type="SMART" id="SM00563">
    <property type="entry name" value="PlsC"/>
    <property type="match status" value="1"/>
</dbReference>
<evidence type="ECO:0000256" key="3">
    <source>
        <dbReference type="ARBA" id="ARBA00022679"/>
    </source>
</evidence>
<dbReference type="Pfam" id="PF01553">
    <property type="entry name" value="Acyltransferase"/>
    <property type="match status" value="1"/>
</dbReference>
<dbReference type="InterPro" id="IPR002123">
    <property type="entry name" value="Plipid/glycerol_acylTrfase"/>
</dbReference>
<keyword evidence="3" id="KW-0808">Transferase</keyword>
<feature type="domain" description="Phospholipid/glycerol acyltransferase" evidence="8">
    <location>
        <begin position="103"/>
        <end position="215"/>
    </location>
</feature>
<evidence type="ECO:0000259" key="8">
    <source>
        <dbReference type="SMART" id="SM00563"/>
    </source>
</evidence>
<keyword evidence="4" id="KW-0443">Lipid metabolism</keyword>
<dbReference type="PANTHER" id="PTHR10434">
    <property type="entry name" value="1-ACYL-SN-GLYCEROL-3-PHOSPHATE ACYLTRANSFERASE"/>
    <property type="match status" value="1"/>
</dbReference>
<keyword evidence="7" id="KW-0812">Transmembrane</keyword>
<evidence type="ECO:0000313" key="9">
    <source>
        <dbReference type="EMBL" id="GAA4674250.1"/>
    </source>
</evidence>
<gene>
    <name evidence="9" type="ORF">GCM10023215_02250</name>
</gene>
<evidence type="ECO:0000256" key="4">
    <source>
        <dbReference type="ARBA" id="ARBA00023098"/>
    </source>
</evidence>
<organism evidence="9 10">
    <name type="scientific">Pseudonocardia yuanmonensis</name>
    <dbReference type="NCBI Taxonomy" id="1095914"/>
    <lineage>
        <taxon>Bacteria</taxon>
        <taxon>Bacillati</taxon>
        <taxon>Actinomycetota</taxon>
        <taxon>Actinomycetes</taxon>
        <taxon>Pseudonocardiales</taxon>
        <taxon>Pseudonocardiaceae</taxon>
        <taxon>Pseudonocardia</taxon>
    </lineage>
</organism>
<comment type="caution">
    <text evidence="9">The sequence shown here is derived from an EMBL/GenBank/DDBJ whole genome shotgun (WGS) entry which is preliminary data.</text>
</comment>
<dbReference type="GO" id="GO:0016746">
    <property type="term" value="F:acyltransferase activity"/>
    <property type="evidence" value="ECO:0007669"/>
    <property type="project" value="UniProtKB-KW"/>
</dbReference>
<dbReference type="SUPFAM" id="SSF69593">
    <property type="entry name" value="Glycerol-3-phosphate (1)-acyltransferase"/>
    <property type="match status" value="1"/>
</dbReference>
<keyword evidence="2" id="KW-0444">Lipid biosynthesis</keyword>
<evidence type="ECO:0000256" key="6">
    <source>
        <dbReference type="SAM" id="MobiDB-lite"/>
    </source>
</evidence>
<protein>
    <submittedName>
        <fullName evidence="9">Lysophospholipid acyltransferase family protein</fullName>
    </submittedName>
</protein>
<name>A0ABP8VVZ9_9PSEU</name>
<evidence type="ECO:0000313" key="10">
    <source>
        <dbReference type="Proteomes" id="UP001500325"/>
    </source>
</evidence>
<sequence length="276" mass="29015">MSERTARRTTPTRTLHPTHPGLPPVADRPAWAPCSPCGPDCLPATGPRAALRVALRLTALLALLLVALPVLLVGPSPRLFRGVLRAAGVRLRVDGTTYGAGGVLVVANHLSWIDVVALGAVAPVRMIAKHEVAEWPLIGAIARRTGALFVDRGGLRGLPRVVAGTAEALRAGATVGVFPEGTTWCGSASGPFRRAPFQAALDAGRPVRPVRIELTLPDGRPTTAGAFVGDETLWDSLLRVLRLERLDCTLTLLPLLAPEGDRRTLAARAERAVGAA</sequence>
<evidence type="ECO:0000256" key="1">
    <source>
        <dbReference type="ARBA" id="ARBA00005189"/>
    </source>
</evidence>
<keyword evidence="7" id="KW-0472">Membrane</keyword>
<dbReference type="PANTHER" id="PTHR10434:SF64">
    <property type="entry name" value="1-ACYL-SN-GLYCEROL-3-PHOSPHATE ACYLTRANSFERASE-RELATED"/>
    <property type="match status" value="1"/>
</dbReference>
<evidence type="ECO:0000256" key="5">
    <source>
        <dbReference type="ARBA" id="ARBA00023315"/>
    </source>
</evidence>
<evidence type="ECO:0000256" key="7">
    <source>
        <dbReference type="SAM" id="Phobius"/>
    </source>
</evidence>
<reference evidence="10" key="1">
    <citation type="journal article" date="2019" name="Int. J. Syst. Evol. Microbiol.">
        <title>The Global Catalogue of Microorganisms (GCM) 10K type strain sequencing project: providing services to taxonomists for standard genome sequencing and annotation.</title>
        <authorList>
            <consortium name="The Broad Institute Genomics Platform"/>
            <consortium name="The Broad Institute Genome Sequencing Center for Infectious Disease"/>
            <person name="Wu L."/>
            <person name="Ma J."/>
        </authorList>
    </citation>
    <scope>NUCLEOTIDE SEQUENCE [LARGE SCALE GENOMIC DNA]</scope>
    <source>
        <strain evidence="10">JCM 18055</strain>
    </source>
</reference>
<keyword evidence="10" id="KW-1185">Reference proteome</keyword>
<evidence type="ECO:0000256" key="2">
    <source>
        <dbReference type="ARBA" id="ARBA00022516"/>
    </source>
</evidence>
<dbReference type="Proteomes" id="UP001500325">
    <property type="component" value="Unassembled WGS sequence"/>
</dbReference>
<accession>A0ABP8VVZ9</accession>
<dbReference type="CDD" id="cd07989">
    <property type="entry name" value="LPLAT_AGPAT-like"/>
    <property type="match status" value="1"/>
</dbReference>